<dbReference type="InterPro" id="IPR050832">
    <property type="entry name" value="Bact_Acetyltransf"/>
</dbReference>
<dbReference type="EC" id="2.3.1.-" evidence="4"/>
<dbReference type="Proteomes" id="UP001589793">
    <property type="component" value="Unassembled WGS sequence"/>
</dbReference>
<gene>
    <name evidence="4" type="ORF">ACFFF6_05385</name>
</gene>
<dbReference type="InterPro" id="IPR016181">
    <property type="entry name" value="Acyl_CoA_acyltransferase"/>
</dbReference>
<sequence length="185" mass="19604">MSIPHSADRREIRLAGPDDVAALHGIEAAADALFEDLFGPAPFGEDSAADGAERMAEPGFVLVAAEEPGGPAIGFAHVLAPLPGLPADAHLEQLAVDPAHLRRGHGRALVEAAVAEAAARSAVRMTLRTYLDVPWNAPFYAACGFIAIDPIDAAIHRQMIRTEEEIGLFAHGPRTLMARDIDPPR</sequence>
<name>A0ABV6R8R9_9MICO</name>
<dbReference type="Gene3D" id="3.40.630.30">
    <property type="match status" value="1"/>
</dbReference>
<protein>
    <submittedName>
        <fullName evidence="4">GNAT family N-acetyltransferase</fullName>
        <ecNumber evidence="4">2.3.1.-</ecNumber>
    </submittedName>
</protein>
<feature type="domain" description="N-acetyltransferase" evidence="3">
    <location>
        <begin position="10"/>
        <end position="182"/>
    </location>
</feature>
<dbReference type="SUPFAM" id="SSF55729">
    <property type="entry name" value="Acyl-CoA N-acyltransferases (Nat)"/>
    <property type="match status" value="1"/>
</dbReference>
<evidence type="ECO:0000313" key="5">
    <source>
        <dbReference type="Proteomes" id="UP001589793"/>
    </source>
</evidence>
<dbReference type="Pfam" id="PF00583">
    <property type="entry name" value="Acetyltransf_1"/>
    <property type="match status" value="1"/>
</dbReference>
<dbReference type="PROSITE" id="PS51186">
    <property type="entry name" value="GNAT"/>
    <property type="match status" value="1"/>
</dbReference>
<dbReference type="PANTHER" id="PTHR43877:SF1">
    <property type="entry name" value="ACETYLTRANSFERASE"/>
    <property type="match status" value="1"/>
</dbReference>
<dbReference type="EMBL" id="JBHLSV010000005">
    <property type="protein sequence ID" value="MFC0673387.1"/>
    <property type="molecule type" value="Genomic_DNA"/>
</dbReference>
<proteinExistence type="predicted"/>
<dbReference type="InterPro" id="IPR000182">
    <property type="entry name" value="GNAT_dom"/>
</dbReference>
<comment type="caution">
    <text evidence="4">The sequence shown here is derived from an EMBL/GenBank/DDBJ whole genome shotgun (WGS) entry which is preliminary data.</text>
</comment>
<dbReference type="GO" id="GO:0016746">
    <property type="term" value="F:acyltransferase activity"/>
    <property type="evidence" value="ECO:0007669"/>
    <property type="project" value="UniProtKB-KW"/>
</dbReference>
<keyword evidence="2 4" id="KW-0012">Acyltransferase</keyword>
<keyword evidence="5" id="KW-1185">Reference proteome</keyword>
<evidence type="ECO:0000313" key="4">
    <source>
        <dbReference type="EMBL" id="MFC0673387.1"/>
    </source>
</evidence>
<keyword evidence="1 4" id="KW-0808">Transferase</keyword>
<evidence type="ECO:0000256" key="1">
    <source>
        <dbReference type="ARBA" id="ARBA00022679"/>
    </source>
</evidence>
<dbReference type="PANTHER" id="PTHR43877">
    <property type="entry name" value="AMINOALKYLPHOSPHONATE N-ACETYLTRANSFERASE-RELATED-RELATED"/>
    <property type="match status" value="1"/>
</dbReference>
<dbReference type="RefSeq" id="WP_376978920.1">
    <property type="nucleotide sequence ID" value="NZ_JBHLSV010000005.1"/>
</dbReference>
<accession>A0ABV6R8R9</accession>
<evidence type="ECO:0000259" key="3">
    <source>
        <dbReference type="PROSITE" id="PS51186"/>
    </source>
</evidence>
<reference evidence="4 5" key="1">
    <citation type="submission" date="2024-09" db="EMBL/GenBank/DDBJ databases">
        <authorList>
            <person name="Sun Q."/>
            <person name="Mori K."/>
        </authorList>
    </citation>
    <scope>NUCLEOTIDE SEQUENCE [LARGE SCALE GENOMIC DNA]</scope>
    <source>
        <strain evidence="4 5">CICC 10874</strain>
    </source>
</reference>
<organism evidence="4 5">
    <name type="scientific">Brachybacterium hainanense</name>
    <dbReference type="NCBI Taxonomy" id="1541174"/>
    <lineage>
        <taxon>Bacteria</taxon>
        <taxon>Bacillati</taxon>
        <taxon>Actinomycetota</taxon>
        <taxon>Actinomycetes</taxon>
        <taxon>Micrococcales</taxon>
        <taxon>Dermabacteraceae</taxon>
        <taxon>Brachybacterium</taxon>
    </lineage>
</organism>
<evidence type="ECO:0000256" key="2">
    <source>
        <dbReference type="ARBA" id="ARBA00023315"/>
    </source>
</evidence>